<dbReference type="SMART" id="SM00829">
    <property type="entry name" value="PKS_ER"/>
    <property type="match status" value="1"/>
</dbReference>
<sequence length="411" mass="42954">MPWDCMMNPTTVPAALIKLRKRDTSYVSYTATMLASARETIQSALGVGSDPAPNVPAKMAAVRVYTPAKSRDDIAQVLKVEQVPTPGPGEWEYLIHLRLRPVHPADRLSVMGQYPGAPDPSKWPMTPGLDGMGVIAKAGQAALKFTVGQRVAVAGFPLERGNGTWAEYMVLKEGDIAGIPDDVTDEQAAQFWTNPVSMWYMLNRLDTVKGDYVLFSGAHTALAQMGMKLAHSMGLKPIGVTATDTERDALLKSGAPAAASAAALISLQSERLTRRVRALTGGAGARAALDCVGGDVTGHLACALAPTGSVIVCGMAAGDVAARVPLGPLLLSRLRLEGFWLNGAVEALPPEARTRIADDVMDAIARGAIDLSAAAARKTFALSDVAAAAKEAARAGGGGDAARMEFLASDA</sequence>
<evidence type="ECO:0000313" key="5">
    <source>
        <dbReference type="Proteomes" id="UP000664859"/>
    </source>
</evidence>
<name>A0A835YTN2_9STRA</name>
<feature type="domain" description="Enoyl reductase (ER)" evidence="3">
    <location>
        <begin position="69"/>
        <end position="397"/>
    </location>
</feature>
<dbReference type="SUPFAM" id="SSF50129">
    <property type="entry name" value="GroES-like"/>
    <property type="match status" value="1"/>
</dbReference>
<comment type="caution">
    <text evidence="4">The sequence shown here is derived from an EMBL/GenBank/DDBJ whole genome shotgun (WGS) entry which is preliminary data.</text>
</comment>
<dbReference type="InterPro" id="IPR020843">
    <property type="entry name" value="ER"/>
</dbReference>
<dbReference type="PANTHER" id="PTHR48106">
    <property type="entry name" value="QUINONE OXIDOREDUCTASE PIG3-RELATED"/>
    <property type="match status" value="1"/>
</dbReference>
<keyword evidence="2" id="KW-0560">Oxidoreductase</keyword>
<gene>
    <name evidence="4" type="ORF">JKP88DRAFT_241487</name>
</gene>
<reference evidence="4" key="1">
    <citation type="submission" date="2021-02" db="EMBL/GenBank/DDBJ databases">
        <title>First Annotated Genome of the Yellow-green Alga Tribonema minus.</title>
        <authorList>
            <person name="Mahan K.M."/>
        </authorList>
    </citation>
    <scope>NUCLEOTIDE SEQUENCE</scope>
    <source>
        <strain evidence="4">UTEX B ZZ1240</strain>
    </source>
</reference>
<evidence type="ECO:0000313" key="4">
    <source>
        <dbReference type="EMBL" id="KAG5181215.1"/>
    </source>
</evidence>
<keyword evidence="5" id="KW-1185">Reference proteome</keyword>
<dbReference type="Pfam" id="PF00107">
    <property type="entry name" value="ADH_zinc_N"/>
    <property type="match status" value="1"/>
</dbReference>
<dbReference type="InterPro" id="IPR013154">
    <property type="entry name" value="ADH-like_N"/>
</dbReference>
<dbReference type="Proteomes" id="UP000664859">
    <property type="component" value="Unassembled WGS sequence"/>
</dbReference>
<dbReference type="Gene3D" id="3.90.180.10">
    <property type="entry name" value="Medium-chain alcohol dehydrogenases, catalytic domain"/>
    <property type="match status" value="1"/>
</dbReference>
<protein>
    <submittedName>
        <fullName evidence="4">Chaperonin 10-like protein</fullName>
    </submittedName>
</protein>
<dbReference type="Gene3D" id="3.40.50.720">
    <property type="entry name" value="NAD(P)-binding Rossmann-like Domain"/>
    <property type="match status" value="1"/>
</dbReference>
<keyword evidence="1" id="KW-0521">NADP</keyword>
<dbReference type="EMBL" id="JAFCMP010000334">
    <property type="protein sequence ID" value="KAG5181215.1"/>
    <property type="molecule type" value="Genomic_DNA"/>
</dbReference>
<proteinExistence type="predicted"/>
<evidence type="ECO:0000256" key="1">
    <source>
        <dbReference type="ARBA" id="ARBA00022857"/>
    </source>
</evidence>
<dbReference type="InterPro" id="IPR013149">
    <property type="entry name" value="ADH-like_C"/>
</dbReference>
<accession>A0A835YTN2</accession>
<organism evidence="4 5">
    <name type="scientific">Tribonema minus</name>
    <dbReference type="NCBI Taxonomy" id="303371"/>
    <lineage>
        <taxon>Eukaryota</taxon>
        <taxon>Sar</taxon>
        <taxon>Stramenopiles</taxon>
        <taxon>Ochrophyta</taxon>
        <taxon>PX clade</taxon>
        <taxon>Xanthophyceae</taxon>
        <taxon>Tribonematales</taxon>
        <taxon>Tribonemataceae</taxon>
        <taxon>Tribonema</taxon>
    </lineage>
</organism>
<dbReference type="PANTHER" id="PTHR48106:SF2">
    <property type="entry name" value="ZN2+-BINDING DEHYDROGENASE"/>
    <property type="match status" value="1"/>
</dbReference>
<evidence type="ECO:0000259" key="3">
    <source>
        <dbReference type="SMART" id="SM00829"/>
    </source>
</evidence>
<dbReference type="OrthoDB" id="7482721at2759"/>
<dbReference type="GO" id="GO:0016651">
    <property type="term" value="F:oxidoreductase activity, acting on NAD(P)H"/>
    <property type="evidence" value="ECO:0007669"/>
    <property type="project" value="TreeGrafter"/>
</dbReference>
<dbReference type="GO" id="GO:0070402">
    <property type="term" value="F:NADPH binding"/>
    <property type="evidence" value="ECO:0007669"/>
    <property type="project" value="TreeGrafter"/>
</dbReference>
<dbReference type="Pfam" id="PF08240">
    <property type="entry name" value="ADH_N"/>
    <property type="match status" value="1"/>
</dbReference>
<evidence type="ECO:0000256" key="2">
    <source>
        <dbReference type="ARBA" id="ARBA00023002"/>
    </source>
</evidence>
<dbReference type="InterPro" id="IPR036291">
    <property type="entry name" value="NAD(P)-bd_dom_sf"/>
</dbReference>
<dbReference type="AlphaFoldDB" id="A0A835YTN2"/>
<dbReference type="InterPro" id="IPR011032">
    <property type="entry name" value="GroES-like_sf"/>
</dbReference>
<dbReference type="SUPFAM" id="SSF51735">
    <property type="entry name" value="NAD(P)-binding Rossmann-fold domains"/>
    <property type="match status" value="1"/>
</dbReference>